<evidence type="ECO:0000256" key="2">
    <source>
        <dbReference type="ARBA" id="ARBA00022692"/>
    </source>
</evidence>
<dbReference type="FunFam" id="1.20.1250.20:FF:000011">
    <property type="entry name" value="MFS multidrug transporter, putative"/>
    <property type="match status" value="1"/>
</dbReference>
<dbReference type="Proteomes" id="UP000803884">
    <property type="component" value="Unassembled WGS sequence"/>
</dbReference>
<dbReference type="InterPro" id="IPR036259">
    <property type="entry name" value="MFS_trans_sf"/>
</dbReference>
<proteinExistence type="inferred from homology"/>
<evidence type="ECO:0000313" key="12">
    <source>
        <dbReference type="Proteomes" id="UP000803884"/>
    </source>
</evidence>
<dbReference type="PANTHER" id="PTHR23502:SF138">
    <property type="entry name" value="MAJOR FACILITATOR SUPERFAMILY (MFS) PROFILE DOMAIN-CONTAINING PROTEIN-RELATED"/>
    <property type="match status" value="1"/>
</dbReference>
<dbReference type="GeneID" id="96002239"/>
<dbReference type="GO" id="GO:0005886">
    <property type="term" value="C:plasma membrane"/>
    <property type="evidence" value="ECO:0007669"/>
    <property type="project" value="TreeGrafter"/>
</dbReference>
<feature type="transmembrane region" description="Helical" evidence="9">
    <location>
        <begin position="148"/>
        <end position="166"/>
    </location>
</feature>
<protein>
    <recommendedName>
        <fullName evidence="7">Cercosporin MFS transporter CTB4</fullName>
    </recommendedName>
    <alternativeName>
        <fullName evidence="8">Cercosporin toxin biosynthesis cluster protein 4</fullName>
    </alternativeName>
</protein>
<feature type="transmembrane region" description="Helical" evidence="9">
    <location>
        <begin position="391"/>
        <end position="413"/>
    </location>
</feature>
<feature type="transmembrane region" description="Helical" evidence="9">
    <location>
        <begin position="485"/>
        <end position="507"/>
    </location>
</feature>
<dbReference type="GO" id="GO:0022857">
    <property type="term" value="F:transmembrane transporter activity"/>
    <property type="evidence" value="ECO:0007669"/>
    <property type="project" value="InterPro"/>
</dbReference>
<feature type="transmembrane region" description="Helical" evidence="9">
    <location>
        <begin position="79"/>
        <end position="100"/>
    </location>
</feature>
<organism evidence="11 12">
    <name type="scientific">Cladosporium halotolerans</name>
    <dbReference type="NCBI Taxonomy" id="1052096"/>
    <lineage>
        <taxon>Eukaryota</taxon>
        <taxon>Fungi</taxon>
        <taxon>Dikarya</taxon>
        <taxon>Ascomycota</taxon>
        <taxon>Pezizomycotina</taxon>
        <taxon>Dothideomycetes</taxon>
        <taxon>Dothideomycetidae</taxon>
        <taxon>Cladosporiales</taxon>
        <taxon>Cladosporiaceae</taxon>
        <taxon>Cladosporium</taxon>
    </lineage>
</organism>
<dbReference type="Gene3D" id="1.20.1250.20">
    <property type="entry name" value="MFS general substrate transporter like domains"/>
    <property type="match status" value="1"/>
</dbReference>
<feature type="transmembrane region" description="Helical" evidence="9">
    <location>
        <begin position="206"/>
        <end position="227"/>
    </location>
</feature>
<dbReference type="EMBL" id="JAAQHG020000002">
    <property type="protein sequence ID" value="KAL1590652.1"/>
    <property type="molecule type" value="Genomic_DNA"/>
</dbReference>
<keyword evidence="2 9" id="KW-0812">Transmembrane</keyword>
<evidence type="ECO:0000256" key="1">
    <source>
        <dbReference type="ARBA" id="ARBA00004141"/>
    </source>
</evidence>
<evidence type="ECO:0000256" key="3">
    <source>
        <dbReference type="ARBA" id="ARBA00022989"/>
    </source>
</evidence>
<gene>
    <name evidence="11" type="ORF">WHR41_00795</name>
</gene>
<dbReference type="SUPFAM" id="SSF103473">
    <property type="entry name" value="MFS general substrate transporter"/>
    <property type="match status" value="1"/>
</dbReference>
<dbReference type="CDD" id="cd17323">
    <property type="entry name" value="MFS_Tpo1_MDR_like"/>
    <property type="match status" value="1"/>
</dbReference>
<feature type="transmembrane region" description="Helical" evidence="9">
    <location>
        <begin position="350"/>
        <end position="370"/>
    </location>
</feature>
<dbReference type="AlphaFoldDB" id="A0AB34L0B7"/>
<dbReference type="PROSITE" id="PS50850">
    <property type="entry name" value="MFS"/>
    <property type="match status" value="1"/>
</dbReference>
<feature type="transmembrane region" description="Helical" evidence="9">
    <location>
        <begin position="112"/>
        <end position="136"/>
    </location>
</feature>
<evidence type="ECO:0000256" key="7">
    <source>
        <dbReference type="ARBA" id="ARBA00069139"/>
    </source>
</evidence>
<evidence type="ECO:0000256" key="6">
    <source>
        <dbReference type="ARBA" id="ARBA00053977"/>
    </source>
</evidence>
<feature type="transmembrane region" description="Helical" evidence="9">
    <location>
        <begin position="419"/>
        <end position="441"/>
    </location>
</feature>
<comment type="subcellular location">
    <subcellularLocation>
        <location evidence="1">Membrane</location>
        <topology evidence="1">Multi-pass membrane protein</topology>
    </subcellularLocation>
</comment>
<feature type="transmembrane region" description="Helical" evidence="9">
    <location>
        <begin position="172"/>
        <end position="194"/>
    </location>
</feature>
<reference evidence="11 12" key="1">
    <citation type="journal article" date="2020" name="Microbiol. Resour. Announc.">
        <title>Draft Genome Sequence of a Cladosporium Species Isolated from the Mesophotic Ascidian Didemnum maculosum.</title>
        <authorList>
            <person name="Gioti A."/>
            <person name="Siaperas R."/>
            <person name="Nikolaivits E."/>
            <person name="Le Goff G."/>
            <person name="Ouazzani J."/>
            <person name="Kotoulas G."/>
            <person name="Topakas E."/>
        </authorList>
    </citation>
    <scope>NUCLEOTIDE SEQUENCE [LARGE SCALE GENOMIC DNA]</scope>
    <source>
        <strain evidence="11 12">TM138-S3</strain>
    </source>
</reference>
<sequence>MQIPQHVTALESCGTLTMPSGCNTPLESDGGKKAPIQSVFCMGGGKQVPALLIEEDYVVDFEGPDDPRNPQNWSTWKKCYTATIACFGTFVSAFASALFAPGGFYASHEFEVSTLVGLLGTSLFMLGFFFGPVIWAPGSEVIGRRWPLLIGMLGLSIFTIGAATAANIQTLIICRFFSGVCGVSPLCVVPGVLADMYNNNYRGVAVTLYALTIFLGPLLAPFMGGFISMSSLGWRWTLYIPAILGFFDAACITFFVNESYAALILTEKAVQIRKETGNWAVHAKQERIEFDPKEMLRKYFTRPIRMLFTEPIVFLVSMYMSFIYGIIYALLVAYPYVFEEMYDMNPGERGLPFMGMTLGVIISVLGILALHGSYGKKLKANNNVPIPEWRLDYPIIGAPVFTVGLFWFAWTAWNPTIHWIVPSCAGILTGSGMLCIFMPCFNYLIDAYLPVAASAVAANIMLRSIVAAGFPLFTRQMFANLGIQWAGTLLGCLAAIMIPIPLVFFYFGATLRRKSKILAKEL</sequence>
<accession>A0AB34L0B7</accession>
<evidence type="ECO:0000256" key="8">
    <source>
        <dbReference type="ARBA" id="ARBA00077167"/>
    </source>
</evidence>
<evidence type="ECO:0000256" key="5">
    <source>
        <dbReference type="ARBA" id="ARBA00038347"/>
    </source>
</evidence>
<dbReference type="PANTHER" id="PTHR23502">
    <property type="entry name" value="MAJOR FACILITATOR SUPERFAMILY"/>
    <property type="match status" value="1"/>
</dbReference>
<evidence type="ECO:0000256" key="9">
    <source>
        <dbReference type="SAM" id="Phobius"/>
    </source>
</evidence>
<feature type="transmembrane region" description="Helical" evidence="9">
    <location>
        <begin position="448"/>
        <end position="473"/>
    </location>
</feature>
<dbReference type="InterPro" id="IPR011701">
    <property type="entry name" value="MFS"/>
</dbReference>
<keyword evidence="12" id="KW-1185">Reference proteome</keyword>
<comment type="function">
    <text evidence="6">MFS transporter; part of the gene cluster that mediates the biosynthesis of cercosporin, a light-activated, non-host-selective toxin. The perylenequinone chromophore of cercosporin absorbs light energy to attain an electronically-activated triplet state and produces active oxygen species such as the hydroxyl radical, superoxide, hydrogen peroxide or singlet oxygen upon reaction with oxygen molecules. These reactive oxygen species cause damage to various cellular components including lipids, proteins and nucleic acids. Responsible for secretion and accumulation of cercosporin, but does not play any roles in self-protection against the toxicity of cercosporin.</text>
</comment>
<evidence type="ECO:0000256" key="4">
    <source>
        <dbReference type="ARBA" id="ARBA00023136"/>
    </source>
</evidence>
<feature type="transmembrane region" description="Helical" evidence="9">
    <location>
        <begin position="239"/>
        <end position="265"/>
    </location>
</feature>
<feature type="transmembrane region" description="Helical" evidence="9">
    <location>
        <begin position="312"/>
        <end position="338"/>
    </location>
</feature>
<evidence type="ECO:0000259" key="10">
    <source>
        <dbReference type="PROSITE" id="PS50850"/>
    </source>
</evidence>
<feature type="domain" description="Major facilitator superfamily (MFS) profile" evidence="10">
    <location>
        <begin position="81"/>
        <end position="522"/>
    </location>
</feature>
<comment type="caution">
    <text evidence="11">The sequence shown here is derived from an EMBL/GenBank/DDBJ whole genome shotgun (WGS) entry which is preliminary data.</text>
</comment>
<keyword evidence="4 9" id="KW-0472">Membrane</keyword>
<comment type="similarity">
    <text evidence="5">Belongs to the major facilitator superfamily. CAR1 family.</text>
</comment>
<name>A0AB34L0B7_9PEZI</name>
<dbReference type="InterPro" id="IPR020846">
    <property type="entry name" value="MFS_dom"/>
</dbReference>
<evidence type="ECO:0000313" key="11">
    <source>
        <dbReference type="EMBL" id="KAL1590652.1"/>
    </source>
</evidence>
<dbReference type="RefSeq" id="XP_069233757.1">
    <property type="nucleotide sequence ID" value="XM_069369401.1"/>
</dbReference>
<dbReference type="Pfam" id="PF07690">
    <property type="entry name" value="MFS_1"/>
    <property type="match status" value="1"/>
</dbReference>
<keyword evidence="3 9" id="KW-1133">Transmembrane helix</keyword>